<proteinExistence type="inferred from homology"/>
<dbReference type="PANTHER" id="PTHR43806:SF11">
    <property type="entry name" value="CEREVISIN-RELATED"/>
    <property type="match status" value="1"/>
</dbReference>
<dbReference type="InterPro" id="IPR023827">
    <property type="entry name" value="Peptidase_S8_Asp-AS"/>
</dbReference>
<dbReference type="PANTHER" id="PTHR43806">
    <property type="entry name" value="PEPTIDASE S8"/>
    <property type="match status" value="1"/>
</dbReference>
<feature type="compositionally biased region" description="Low complexity" evidence="6">
    <location>
        <begin position="309"/>
        <end position="339"/>
    </location>
</feature>
<keyword evidence="2 5" id="KW-0645">Protease</keyword>
<dbReference type="InterPro" id="IPR000209">
    <property type="entry name" value="Peptidase_S8/S53_dom"/>
</dbReference>
<evidence type="ECO:0000256" key="7">
    <source>
        <dbReference type="SAM" id="Phobius"/>
    </source>
</evidence>
<dbReference type="EMBL" id="RJKL01000001">
    <property type="protein sequence ID" value="ROP31930.1"/>
    <property type="molecule type" value="Genomic_DNA"/>
</dbReference>
<dbReference type="InterPro" id="IPR050131">
    <property type="entry name" value="Peptidase_S8_subtilisin-like"/>
</dbReference>
<dbReference type="GO" id="GO:0006508">
    <property type="term" value="P:proteolysis"/>
    <property type="evidence" value="ECO:0007669"/>
    <property type="project" value="UniProtKB-KW"/>
</dbReference>
<comment type="caution">
    <text evidence="9">The sequence shown here is derived from an EMBL/GenBank/DDBJ whole genome shotgun (WGS) entry which is preliminary data.</text>
</comment>
<evidence type="ECO:0000256" key="1">
    <source>
        <dbReference type="ARBA" id="ARBA00011073"/>
    </source>
</evidence>
<evidence type="ECO:0000256" key="6">
    <source>
        <dbReference type="SAM" id="MobiDB-lite"/>
    </source>
</evidence>
<evidence type="ECO:0000259" key="8">
    <source>
        <dbReference type="Pfam" id="PF00082"/>
    </source>
</evidence>
<feature type="region of interest" description="Disordered" evidence="6">
    <location>
        <begin position="304"/>
        <end position="339"/>
    </location>
</feature>
<dbReference type="SUPFAM" id="SSF52743">
    <property type="entry name" value="Subtilisin-like"/>
    <property type="match status" value="1"/>
</dbReference>
<dbReference type="PROSITE" id="PS00136">
    <property type="entry name" value="SUBTILASE_ASP"/>
    <property type="match status" value="1"/>
</dbReference>
<dbReference type="PRINTS" id="PR00723">
    <property type="entry name" value="SUBTILISIN"/>
</dbReference>
<dbReference type="OrthoDB" id="5240330at2"/>
<dbReference type="InterPro" id="IPR036852">
    <property type="entry name" value="Peptidase_S8/S53_dom_sf"/>
</dbReference>
<dbReference type="AlphaFoldDB" id="A0A3N1GNX0"/>
<feature type="transmembrane region" description="Helical" evidence="7">
    <location>
        <begin position="343"/>
        <end position="362"/>
    </location>
</feature>
<dbReference type="Proteomes" id="UP000271683">
    <property type="component" value="Unassembled WGS sequence"/>
</dbReference>
<evidence type="ECO:0000313" key="10">
    <source>
        <dbReference type="Proteomes" id="UP000271683"/>
    </source>
</evidence>
<keyword evidence="7" id="KW-0812">Transmembrane</keyword>
<evidence type="ECO:0000256" key="5">
    <source>
        <dbReference type="PROSITE-ProRule" id="PRU01240"/>
    </source>
</evidence>
<sequence length="372" mass="36841">MRRQLLALLGLVTLAIGSGIPIGPALADATRDKQWHLDFLKIGDVHQIAAGSGVTVGVIDSGVSNHADLTGSILSGTDFINKGRDGRSDKTGHGTGMAGLIAAHGRSGKGALGIAPEAKILPVRIFENKPRNAEIGPAINYAVQHGAKVINLSVGGGLDLKTIEAVKAAAEADVVIVASAGNRPQDAGVTAPAVLGSIVAVGAVDRSGKKADVSVTGPALDLMAPGEDIVSTSNQGGYRTGTGTSASAAIVSGAAALLRSKYPKMTAEEVVQRLQDTATDKGAPGVDDEYGHGVVDIVAALRGEGGSASGTQTSSAPAAPSGPAAPTPGAAPGDAPTGDSTPLAAGGVLAVLVAGLVAVLWVRRRRSSGGAR</sequence>
<dbReference type="Pfam" id="PF00082">
    <property type="entry name" value="Peptidase_S8"/>
    <property type="match status" value="1"/>
</dbReference>
<dbReference type="GO" id="GO:0004252">
    <property type="term" value="F:serine-type endopeptidase activity"/>
    <property type="evidence" value="ECO:0007669"/>
    <property type="project" value="UniProtKB-UniRule"/>
</dbReference>
<accession>A0A3N1GNX0</accession>
<reference evidence="9 10" key="1">
    <citation type="submission" date="2018-11" db="EMBL/GenBank/DDBJ databases">
        <title>Sequencing the genomes of 1000 actinobacteria strains.</title>
        <authorList>
            <person name="Klenk H.-P."/>
        </authorList>
    </citation>
    <scope>NUCLEOTIDE SEQUENCE [LARGE SCALE GENOMIC DNA]</scope>
    <source>
        <strain evidence="9 10">DSM 43634</strain>
    </source>
</reference>
<evidence type="ECO:0000256" key="2">
    <source>
        <dbReference type="ARBA" id="ARBA00022670"/>
    </source>
</evidence>
<dbReference type="InterPro" id="IPR015500">
    <property type="entry name" value="Peptidase_S8_subtilisin-rel"/>
</dbReference>
<dbReference type="Gene3D" id="3.40.50.200">
    <property type="entry name" value="Peptidase S8/S53 domain"/>
    <property type="match status" value="1"/>
</dbReference>
<organism evidence="9 10">
    <name type="scientific">Couchioplanes caeruleus</name>
    <dbReference type="NCBI Taxonomy" id="56438"/>
    <lineage>
        <taxon>Bacteria</taxon>
        <taxon>Bacillati</taxon>
        <taxon>Actinomycetota</taxon>
        <taxon>Actinomycetes</taxon>
        <taxon>Micromonosporales</taxon>
        <taxon>Micromonosporaceae</taxon>
        <taxon>Couchioplanes</taxon>
    </lineage>
</organism>
<evidence type="ECO:0000256" key="4">
    <source>
        <dbReference type="ARBA" id="ARBA00022825"/>
    </source>
</evidence>
<feature type="active site" description="Charge relay system" evidence="5">
    <location>
        <position position="245"/>
    </location>
</feature>
<gene>
    <name evidence="9" type="ORF">EDD30_4857</name>
</gene>
<protein>
    <submittedName>
        <fullName evidence="9">Type VII secretion-associated serine protease mycosin</fullName>
    </submittedName>
</protein>
<feature type="active site" description="Charge relay system" evidence="5">
    <location>
        <position position="93"/>
    </location>
</feature>
<evidence type="ECO:0000256" key="3">
    <source>
        <dbReference type="ARBA" id="ARBA00022801"/>
    </source>
</evidence>
<keyword evidence="4 5" id="KW-0720">Serine protease</keyword>
<name>A0A3N1GNX0_9ACTN</name>
<keyword evidence="7" id="KW-1133">Transmembrane helix</keyword>
<comment type="similarity">
    <text evidence="1 5">Belongs to the peptidase S8 family.</text>
</comment>
<keyword evidence="3 5" id="KW-0378">Hydrolase</keyword>
<keyword evidence="7" id="KW-0472">Membrane</keyword>
<dbReference type="PROSITE" id="PS51892">
    <property type="entry name" value="SUBTILASE"/>
    <property type="match status" value="1"/>
</dbReference>
<evidence type="ECO:0000313" key="9">
    <source>
        <dbReference type="EMBL" id="ROP31930.1"/>
    </source>
</evidence>
<feature type="active site" description="Charge relay system" evidence="5">
    <location>
        <position position="60"/>
    </location>
</feature>
<dbReference type="RefSeq" id="WP_071810201.1">
    <property type="nucleotide sequence ID" value="NZ_RJKL01000001.1"/>
</dbReference>
<feature type="domain" description="Peptidase S8/S53" evidence="8">
    <location>
        <begin position="51"/>
        <end position="293"/>
    </location>
</feature>